<evidence type="ECO:0000313" key="3">
    <source>
        <dbReference type="EMBL" id="UTV28869.1"/>
    </source>
</evidence>
<sequence>MNSTIHINELESMLIAMIVLFLGYFINNNIKVLRKYNIPEPIVGGLIVAALIALLHQQGIDIVFKLTLKDTLMQMFFATVGLAASFKLLVKGGSRVFLFLAVATLYIVIQNAVGVSLSSLLGLDPLIGLVAGSITLSGGHGTGAAWSQTFAENFGLQTLELSMAAATFGLVMGGIIGGPVAQRLIHKFKLKSEYGEGENHHLEHPELVTYSDQEEDRITAKNTVEILFILLVCVAGAAHLKAFIDGFGISWLRIPDFVYALFIGVFITNVCETTRLYKVNKETVDALGTISLSLFLAMALMSLQLWELLDLALPMLVILTVQTVTLALFAYFVTFRLMGKSYDAAIISGGHCGFGMGATPTAVMNMGSLVSRNGPSPQAFMVVPIVGAFFIDIANLVVLQTYISFIR</sequence>
<evidence type="ECO:0000313" key="4">
    <source>
        <dbReference type="Proteomes" id="UP001057998"/>
    </source>
</evidence>
<feature type="transmembrane region" description="Helical" evidence="1">
    <location>
        <begin position="283"/>
        <end position="306"/>
    </location>
</feature>
<feature type="transmembrane region" description="Helical" evidence="1">
    <location>
        <begin position="379"/>
        <end position="399"/>
    </location>
</feature>
<dbReference type="NCBIfam" id="TIGR00210">
    <property type="entry name" value="gltS"/>
    <property type="match status" value="1"/>
</dbReference>
<keyword evidence="1" id="KW-1003">Cell membrane</keyword>
<feature type="transmembrane region" description="Helical" evidence="1">
    <location>
        <begin position="97"/>
        <end position="121"/>
    </location>
</feature>
<dbReference type="Proteomes" id="UP001057998">
    <property type="component" value="Chromosome 1"/>
</dbReference>
<gene>
    <name evidence="1 3" type="primary">gltS</name>
    <name evidence="3" type="ORF">NNL38_06455</name>
</gene>
<keyword evidence="1" id="KW-0812">Transmembrane</keyword>
<keyword evidence="1" id="KW-1133">Transmembrane helix</keyword>
<dbReference type="HAMAP" id="MF_02062">
    <property type="entry name" value="GltS"/>
    <property type="match status" value="1"/>
</dbReference>
<comment type="similarity">
    <text evidence="1">Belongs to the glutamate:Na(+) symporter (ESS) (TC 2.A.27) family.</text>
</comment>
<proteinExistence type="inferred from homology"/>
<feature type="transmembrane region" description="Helical" evidence="1">
    <location>
        <begin position="42"/>
        <end position="60"/>
    </location>
</feature>
<feature type="transmembrane region" description="Helical" evidence="1">
    <location>
        <begin position="72"/>
        <end position="90"/>
    </location>
</feature>
<feature type="transmembrane region" description="Helical" evidence="1">
    <location>
        <begin position="345"/>
        <end position="367"/>
    </location>
</feature>
<comment type="subcellular location">
    <subcellularLocation>
        <location evidence="1">Cell inner membrane</location>
        <topology evidence="1">Multi-pass membrane protein</topology>
    </subcellularLocation>
</comment>
<keyword evidence="1" id="KW-0739">Sodium transport</keyword>
<protein>
    <recommendedName>
        <fullName evidence="1 2">Sodium/glutamate symporter</fullName>
    </recommendedName>
</protein>
<dbReference type="InterPro" id="IPR004445">
    <property type="entry name" value="GltS"/>
</dbReference>
<keyword evidence="1" id="KW-0472">Membrane</keyword>
<keyword evidence="1" id="KW-0997">Cell inner membrane</keyword>
<evidence type="ECO:0000256" key="2">
    <source>
        <dbReference type="NCBIfam" id="TIGR00210"/>
    </source>
</evidence>
<keyword evidence="4" id="KW-1185">Reference proteome</keyword>
<feature type="transmembrane region" description="Helical" evidence="1">
    <location>
        <begin position="12"/>
        <end position="30"/>
    </location>
</feature>
<dbReference type="PANTHER" id="PTHR36178:SF1">
    <property type="entry name" value="SODIUM_GLUTAMATE SYMPORTER"/>
    <property type="match status" value="1"/>
</dbReference>
<feature type="transmembrane region" description="Helical" evidence="1">
    <location>
        <begin position="312"/>
        <end position="333"/>
    </location>
</feature>
<keyword evidence="1" id="KW-0029">Amino-acid transport</keyword>
<dbReference type="RefSeq" id="WP_255390188.1">
    <property type="nucleotide sequence ID" value="NZ_CP101508.1"/>
</dbReference>
<evidence type="ECO:0000256" key="1">
    <source>
        <dbReference type="HAMAP-Rule" id="MF_02062"/>
    </source>
</evidence>
<name>A0ABY5GJI2_9GAMM</name>
<feature type="transmembrane region" description="Helical" evidence="1">
    <location>
        <begin position="161"/>
        <end position="181"/>
    </location>
</feature>
<feature type="transmembrane region" description="Helical" evidence="1">
    <location>
        <begin position="250"/>
        <end position="271"/>
    </location>
</feature>
<dbReference type="PANTHER" id="PTHR36178">
    <property type="entry name" value="SLR0625 PROTEIN"/>
    <property type="match status" value="1"/>
</dbReference>
<keyword evidence="1" id="KW-0406">Ion transport</keyword>
<comment type="function">
    <text evidence="1">Catalyzes the sodium-dependent transport of glutamate.</text>
</comment>
<organism evidence="3 4">
    <name type="scientific">Photobacterium atrarenae</name>
    <dbReference type="NCBI Taxonomy" id="865757"/>
    <lineage>
        <taxon>Bacteria</taxon>
        <taxon>Pseudomonadati</taxon>
        <taxon>Pseudomonadota</taxon>
        <taxon>Gammaproteobacteria</taxon>
        <taxon>Vibrionales</taxon>
        <taxon>Vibrionaceae</taxon>
        <taxon>Photobacterium</taxon>
    </lineage>
</organism>
<dbReference type="Pfam" id="PF03616">
    <property type="entry name" value="Glt_symporter"/>
    <property type="match status" value="1"/>
</dbReference>
<feature type="transmembrane region" description="Helical" evidence="1">
    <location>
        <begin position="226"/>
        <end position="244"/>
    </location>
</feature>
<keyword evidence="1" id="KW-0813">Transport</keyword>
<keyword evidence="1" id="KW-0915">Sodium</keyword>
<keyword evidence="1" id="KW-0769">Symport</keyword>
<dbReference type="EMBL" id="CP101508">
    <property type="protein sequence ID" value="UTV28869.1"/>
    <property type="molecule type" value="Genomic_DNA"/>
</dbReference>
<reference evidence="3" key="1">
    <citation type="submission" date="2022-07" db="EMBL/GenBank/DDBJ databases">
        <title>Genome sequencing of Photobacterium atrarenae GJH2-4.</title>
        <authorList>
            <person name="Park S.-J."/>
        </authorList>
    </citation>
    <scope>NUCLEOTIDE SEQUENCE</scope>
    <source>
        <strain evidence="3">GJH2-4</strain>
    </source>
</reference>
<accession>A0ABY5GJI2</accession>